<reference evidence="3" key="1">
    <citation type="journal article" date="2023" name="Proc. Natl. Acad. Sci. U.S.A.">
        <title>Genomic and structural basis for evolution of tropane alkaloid biosynthesis.</title>
        <authorList>
            <person name="Wanga Y.-J."/>
            <person name="Taina T."/>
            <person name="Yua J.-Y."/>
            <person name="Lia J."/>
            <person name="Xua B."/>
            <person name="Chenc J."/>
            <person name="D'Auriad J.C."/>
            <person name="Huanga J.-P."/>
            <person name="Huanga S.-X."/>
        </authorList>
    </citation>
    <scope>NUCLEOTIDE SEQUENCE [LARGE SCALE GENOMIC DNA]</scope>
    <source>
        <strain evidence="3">cv. KIB-2019</strain>
    </source>
</reference>
<dbReference type="Proteomes" id="UP001152561">
    <property type="component" value="Unassembled WGS sequence"/>
</dbReference>
<accession>A0A9Q1RMT9</accession>
<name>A0A9Q1RMT9_9SOLA</name>
<sequence length="101" mass="10926">MLGLNLTEMSSEPKRRKIDGEPPRRAFIPPPKKIAIAATSSDKPVVIAAQTNSINPKIQQARNFAVAQAHQDGCTGNFRIFDSPFGNFLVPVIPTRAELGG</sequence>
<dbReference type="AlphaFoldDB" id="A0A9Q1RMT9"/>
<dbReference type="PANTHER" id="PTHR48205">
    <property type="entry name" value="OS01G0742766 PROTEIN"/>
    <property type="match status" value="1"/>
</dbReference>
<dbReference type="EMBL" id="JAJAGQ010000004">
    <property type="protein sequence ID" value="KAJ8564367.1"/>
    <property type="molecule type" value="Genomic_DNA"/>
</dbReference>
<organism evidence="2 3">
    <name type="scientific">Anisodus acutangulus</name>
    <dbReference type="NCBI Taxonomy" id="402998"/>
    <lineage>
        <taxon>Eukaryota</taxon>
        <taxon>Viridiplantae</taxon>
        <taxon>Streptophyta</taxon>
        <taxon>Embryophyta</taxon>
        <taxon>Tracheophyta</taxon>
        <taxon>Spermatophyta</taxon>
        <taxon>Magnoliopsida</taxon>
        <taxon>eudicotyledons</taxon>
        <taxon>Gunneridae</taxon>
        <taxon>Pentapetalae</taxon>
        <taxon>asterids</taxon>
        <taxon>lamiids</taxon>
        <taxon>Solanales</taxon>
        <taxon>Solanaceae</taxon>
        <taxon>Solanoideae</taxon>
        <taxon>Hyoscyameae</taxon>
        <taxon>Anisodus</taxon>
    </lineage>
</organism>
<dbReference type="PANTHER" id="PTHR48205:SF1">
    <property type="entry name" value="OS01G0742766 PROTEIN"/>
    <property type="match status" value="1"/>
</dbReference>
<evidence type="ECO:0000256" key="1">
    <source>
        <dbReference type="SAM" id="MobiDB-lite"/>
    </source>
</evidence>
<evidence type="ECO:0000313" key="2">
    <source>
        <dbReference type="EMBL" id="KAJ8564367.1"/>
    </source>
</evidence>
<feature type="region of interest" description="Disordered" evidence="1">
    <location>
        <begin position="1"/>
        <end position="28"/>
    </location>
</feature>
<comment type="caution">
    <text evidence="2">The sequence shown here is derived from an EMBL/GenBank/DDBJ whole genome shotgun (WGS) entry which is preliminary data.</text>
</comment>
<gene>
    <name evidence="2" type="ORF">K7X08_000827</name>
</gene>
<evidence type="ECO:0000313" key="3">
    <source>
        <dbReference type="Proteomes" id="UP001152561"/>
    </source>
</evidence>
<dbReference type="OrthoDB" id="1304122at2759"/>
<protein>
    <submittedName>
        <fullName evidence="2">Uncharacterized protein</fullName>
    </submittedName>
</protein>
<keyword evidence="3" id="KW-1185">Reference proteome</keyword>
<proteinExistence type="predicted"/>